<keyword evidence="3" id="KW-1185">Reference proteome</keyword>
<organism evidence="2 3">
    <name type="scientific">Dokdonia ponticola</name>
    <dbReference type="NCBI Taxonomy" id="2041041"/>
    <lineage>
        <taxon>Bacteria</taxon>
        <taxon>Pseudomonadati</taxon>
        <taxon>Bacteroidota</taxon>
        <taxon>Flavobacteriia</taxon>
        <taxon>Flavobacteriales</taxon>
        <taxon>Flavobacteriaceae</taxon>
        <taxon>Dokdonia</taxon>
    </lineage>
</organism>
<comment type="caution">
    <text evidence="2">The sequence shown here is derived from an EMBL/GenBank/DDBJ whole genome shotgun (WGS) entry which is preliminary data.</text>
</comment>
<proteinExistence type="predicted"/>
<sequence>MLVLFVLCLSYHGYAQEYYIADVKVQGNKRLKSSFVRLISDAKQGKVLDSTVLEQDIIRLKRLPAVSHAYYQVFHSHDNYYNVFYNIEENFTINPQLNVYTTNDDEFAYRVGLYEFNTLGRNIAFGGFYQKDIFDSFGINLRTPFLFNNKLGIAINFQSLTTQEPVFLEEGIADYRYNNTSFEFLGLYAFNFRHRIETGVTIFTEDYDYLFGVTSDNVPQELVVDKLLFKGVYEYDSLDYYYQYTNGFKSTFNIQYVIASNETLPDFLIWWNDFQYFLKVGQKGNWANRLRLGLATNDDSPFAPFSVDNNLNVRGVGNTIDRGTGVIVLNTEYRYTFLDKPWFAIQGNAFIDAGSWRNPGGDLGDFGDDQNLRVYPGIGMRFIHKKIFNATFRVDYGYGITPSATSGLVFGIGQYF</sequence>
<gene>
    <name evidence="2" type="ORF">ACFO3O_12605</name>
</gene>
<protein>
    <submittedName>
        <fullName evidence="2">POTRA domain-containing protein</fullName>
    </submittedName>
</protein>
<dbReference type="Pfam" id="PF07244">
    <property type="entry name" value="POTRA"/>
    <property type="match status" value="1"/>
</dbReference>
<dbReference type="Gene3D" id="3.10.20.310">
    <property type="entry name" value="membrane protein fhac"/>
    <property type="match status" value="1"/>
</dbReference>
<feature type="domain" description="POTRA" evidence="1">
    <location>
        <begin position="18"/>
        <end position="63"/>
    </location>
</feature>
<dbReference type="RefSeq" id="WP_379979320.1">
    <property type="nucleotide sequence ID" value="NZ_JBHSFV010000007.1"/>
</dbReference>
<accession>A0ABV9HYC2</accession>
<dbReference type="EMBL" id="JBHSFV010000007">
    <property type="protein sequence ID" value="MFC4634755.1"/>
    <property type="molecule type" value="Genomic_DNA"/>
</dbReference>
<name>A0ABV9HYC2_9FLAO</name>
<dbReference type="InterPro" id="IPR010827">
    <property type="entry name" value="BamA/TamA_POTRA"/>
</dbReference>
<reference evidence="3" key="1">
    <citation type="journal article" date="2019" name="Int. J. Syst. Evol. Microbiol.">
        <title>The Global Catalogue of Microorganisms (GCM) 10K type strain sequencing project: providing services to taxonomists for standard genome sequencing and annotation.</title>
        <authorList>
            <consortium name="The Broad Institute Genomics Platform"/>
            <consortium name="The Broad Institute Genome Sequencing Center for Infectious Disease"/>
            <person name="Wu L."/>
            <person name="Ma J."/>
        </authorList>
    </citation>
    <scope>NUCLEOTIDE SEQUENCE [LARGE SCALE GENOMIC DNA]</scope>
    <source>
        <strain evidence="3">YJ-61-S</strain>
    </source>
</reference>
<dbReference type="Gene3D" id="2.40.160.50">
    <property type="entry name" value="membrane protein fhac: a member of the omp85/tpsb transporter family"/>
    <property type="match status" value="1"/>
</dbReference>
<evidence type="ECO:0000313" key="2">
    <source>
        <dbReference type="EMBL" id="MFC4634755.1"/>
    </source>
</evidence>
<dbReference type="Proteomes" id="UP001596043">
    <property type="component" value="Unassembled WGS sequence"/>
</dbReference>
<evidence type="ECO:0000313" key="3">
    <source>
        <dbReference type="Proteomes" id="UP001596043"/>
    </source>
</evidence>
<evidence type="ECO:0000259" key="1">
    <source>
        <dbReference type="Pfam" id="PF07244"/>
    </source>
</evidence>